<dbReference type="Pfam" id="PF03372">
    <property type="entry name" value="Exo_endo_phos"/>
    <property type="match status" value="1"/>
</dbReference>
<comment type="caution">
    <text evidence="3">The sequence shown here is derived from an EMBL/GenBank/DDBJ whole genome shotgun (WGS) entry which is preliminary data.</text>
</comment>
<dbReference type="Proteomes" id="UP000794436">
    <property type="component" value="Unassembled WGS sequence"/>
</dbReference>
<feature type="chain" id="PRO_5035428548" description="Endonuclease/exonuclease/phosphatase domain-containing protein" evidence="1">
    <location>
        <begin position="24"/>
        <end position="529"/>
    </location>
</feature>
<reference evidence="3" key="1">
    <citation type="submission" date="2019-03" db="EMBL/GenBank/DDBJ databases">
        <title>Long read genome sequence of the mycoparasitic Pythium oligandrum ATCC 38472 isolated from sugarbeet rhizosphere.</title>
        <authorList>
            <person name="Gaulin E."/>
        </authorList>
    </citation>
    <scope>NUCLEOTIDE SEQUENCE</scope>
    <source>
        <strain evidence="3">ATCC 38472_TT</strain>
    </source>
</reference>
<dbReference type="FunFam" id="3.60.10.10:FF:000081">
    <property type="entry name" value="Uncharacterized protein"/>
    <property type="match status" value="1"/>
</dbReference>
<protein>
    <recommendedName>
        <fullName evidence="2">Endonuclease/exonuclease/phosphatase domain-containing protein</fullName>
    </recommendedName>
</protein>
<dbReference type="AlphaFoldDB" id="A0A8K1CGI5"/>
<dbReference type="SUPFAM" id="SSF56219">
    <property type="entry name" value="DNase I-like"/>
    <property type="match status" value="1"/>
</dbReference>
<gene>
    <name evidence="3" type="ORF">Poli38472_009808</name>
</gene>
<evidence type="ECO:0000313" key="4">
    <source>
        <dbReference type="Proteomes" id="UP000794436"/>
    </source>
</evidence>
<evidence type="ECO:0000259" key="2">
    <source>
        <dbReference type="Pfam" id="PF03372"/>
    </source>
</evidence>
<feature type="domain" description="Endonuclease/exonuclease/phosphatase" evidence="2">
    <location>
        <begin position="234"/>
        <end position="520"/>
    </location>
</feature>
<dbReference type="InterPro" id="IPR051916">
    <property type="entry name" value="GPI-anchor_lipid_remodeler"/>
</dbReference>
<accession>A0A8K1CGI5</accession>
<feature type="signal peptide" evidence="1">
    <location>
        <begin position="1"/>
        <end position="23"/>
    </location>
</feature>
<dbReference type="GO" id="GO:0003824">
    <property type="term" value="F:catalytic activity"/>
    <property type="evidence" value="ECO:0007669"/>
    <property type="project" value="InterPro"/>
</dbReference>
<proteinExistence type="predicted"/>
<dbReference type="InterPro" id="IPR036691">
    <property type="entry name" value="Endo/exonu/phosph_ase_sf"/>
</dbReference>
<dbReference type="GO" id="GO:0016020">
    <property type="term" value="C:membrane"/>
    <property type="evidence" value="ECO:0007669"/>
    <property type="project" value="GOC"/>
</dbReference>
<dbReference type="OrthoDB" id="387657at2759"/>
<dbReference type="EMBL" id="SPLM01000074">
    <property type="protein sequence ID" value="TMW62315.1"/>
    <property type="molecule type" value="Genomic_DNA"/>
</dbReference>
<dbReference type="PANTHER" id="PTHR14859:SF16">
    <property type="entry name" value="ENDONUCLEASE_EXONUCLEASE_PHOSPHATASE DOMAIN-CONTAINING PROTEIN"/>
    <property type="match status" value="1"/>
</dbReference>
<dbReference type="GO" id="GO:0005783">
    <property type="term" value="C:endoplasmic reticulum"/>
    <property type="evidence" value="ECO:0007669"/>
    <property type="project" value="TreeGrafter"/>
</dbReference>
<sequence>MSMMTMRLTLVALVLCGLAFVHAWPRTQKELDQLPRWDYWQPVAGRPQFTGRFLASRPGMIHLKKQTFDVANLFDLDETVNNKLLYGSILLKPTVVTTAPLENPAVKAAFEFAIKAMKISSHGANLSPTPTLVKAVILPLYVTGDNGETEMVVLHEFQSTRRETEFFRSHVTLGTNFYLTIEDLSFQLRHQVGVGLDREHVHNLFQHTFAPLSPSATQTCDTSDCHAASPPRILSFNVWNTNPSGDVYGQSRRWDQYNKRIDHLMSFVKESRADIVGFQEVRYDGVLANKGQHSQVEHLAKRLPGFQFVYQAAMSYINDRSPYERIEEGPAIFSKYPIVETDYLLLSRDPNDPNDSHQRLCLHAVVDHPQWGWIDVYATHLSLSERSREQTMLEIWNYMQHGKGVTQVLLGDLNAEPDSRGIQFLRGDARLDGQTTDLKDAWLEKHMEAAPRSPDAHDRAHKFTFPSDNPIKRIDFILYRGKGAIKECEILAQAPTEDTKDFPTDVGMLNSQSPIYASDHRAVVAEFTA</sequence>
<keyword evidence="4" id="KW-1185">Reference proteome</keyword>
<name>A0A8K1CGI5_PYTOL</name>
<dbReference type="GO" id="GO:0006506">
    <property type="term" value="P:GPI anchor biosynthetic process"/>
    <property type="evidence" value="ECO:0007669"/>
    <property type="project" value="TreeGrafter"/>
</dbReference>
<dbReference type="Gene3D" id="3.60.10.10">
    <property type="entry name" value="Endonuclease/exonuclease/phosphatase"/>
    <property type="match status" value="1"/>
</dbReference>
<keyword evidence="1" id="KW-0732">Signal</keyword>
<organism evidence="3 4">
    <name type="scientific">Pythium oligandrum</name>
    <name type="common">Mycoparasitic fungus</name>
    <dbReference type="NCBI Taxonomy" id="41045"/>
    <lineage>
        <taxon>Eukaryota</taxon>
        <taxon>Sar</taxon>
        <taxon>Stramenopiles</taxon>
        <taxon>Oomycota</taxon>
        <taxon>Peronosporomycetes</taxon>
        <taxon>Pythiales</taxon>
        <taxon>Pythiaceae</taxon>
        <taxon>Pythium</taxon>
    </lineage>
</organism>
<dbReference type="InterPro" id="IPR005135">
    <property type="entry name" value="Endo/exonuclease/phosphatase"/>
</dbReference>
<dbReference type="PANTHER" id="PTHR14859">
    <property type="entry name" value="CALCOFLUOR WHITE HYPERSENSITIVE PROTEIN PRECURSOR"/>
    <property type="match status" value="1"/>
</dbReference>
<evidence type="ECO:0000313" key="3">
    <source>
        <dbReference type="EMBL" id="TMW62315.1"/>
    </source>
</evidence>
<evidence type="ECO:0000256" key="1">
    <source>
        <dbReference type="SAM" id="SignalP"/>
    </source>
</evidence>